<dbReference type="Proteomes" id="UP000672602">
    <property type="component" value="Unassembled WGS sequence"/>
</dbReference>
<dbReference type="Pfam" id="PF09835">
    <property type="entry name" value="DUF2062"/>
    <property type="match status" value="1"/>
</dbReference>
<evidence type="ECO:0000313" key="3">
    <source>
        <dbReference type="EMBL" id="MBP5855871.1"/>
    </source>
</evidence>
<name>A0A8J7UZN9_9PROT</name>
<evidence type="ECO:0000256" key="1">
    <source>
        <dbReference type="SAM" id="Phobius"/>
    </source>
</evidence>
<dbReference type="EMBL" id="JAGMWN010000001">
    <property type="protein sequence ID" value="MBP5855871.1"/>
    <property type="molecule type" value="Genomic_DNA"/>
</dbReference>
<organism evidence="3 4">
    <name type="scientific">Marivibrio halodurans</name>
    <dbReference type="NCBI Taxonomy" id="2039722"/>
    <lineage>
        <taxon>Bacteria</taxon>
        <taxon>Pseudomonadati</taxon>
        <taxon>Pseudomonadota</taxon>
        <taxon>Alphaproteobacteria</taxon>
        <taxon>Rhodospirillales</taxon>
        <taxon>Rhodospirillaceae</taxon>
        <taxon>Marivibrio</taxon>
    </lineage>
</organism>
<dbReference type="RefSeq" id="WP_210680437.1">
    <property type="nucleotide sequence ID" value="NZ_JAGMWN010000001.1"/>
</dbReference>
<comment type="caution">
    <text evidence="3">The sequence shown here is derived from an EMBL/GenBank/DDBJ whole genome shotgun (WGS) entry which is preliminary data.</text>
</comment>
<gene>
    <name evidence="3" type="ORF">KAJ83_02545</name>
</gene>
<keyword evidence="1" id="KW-0472">Membrane</keyword>
<dbReference type="InterPro" id="IPR018639">
    <property type="entry name" value="DUF2062"/>
</dbReference>
<dbReference type="AlphaFoldDB" id="A0A8J7UZN9"/>
<accession>A0A8J7UZN9</accession>
<feature type="transmembrane region" description="Helical" evidence="1">
    <location>
        <begin position="63"/>
        <end position="84"/>
    </location>
</feature>
<evidence type="ECO:0000313" key="4">
    <source>
        <dbReference type="Proteomes" id="UP000672602"/>
    </source>
</evidence>
<keyword evidence="1" id="KW-0812">Transmembrane</keyword>
<evidence type="ECO:0000259" key="2">
    <source>
        <dbReference type="Pfam" id="PF09835"/>
    </source>
</evidence>
<keyword evidence="1" id="KW-1133">Transmembrane helix</keyword>
<protein>
    <submittedName>
        <fullName evidence="3">DUF2062 domain-containing protein</fullName>
    </submittedName>
</protein>
<reference evidence="3" key="1">
    <citation type="submission" date="2021-04" db="EMBL/GenBank/DDBJ databases">
        <authorList>
            <person name="Zhang D.-C."/>
        </authorList>
    </citation>
    <scope>NUCLEOTIDE SEQUENCE</scope>
    <source>
        <strain evidence="3">CGMCC 1.15697</strain>
    </source>
</reference>
<dbReference type="PANTHER" id="PTHR40547:SF1">
    <property type="entry name" value="SLL0298 PROTEIN"/>
    <property type="match status" value="1"/>
</dbReference>
<feature type="domain" description="DUF2062" evidence="2">
    <location>
        <begin position="26"/>
        <end position="167"/>
    </location>
</feature>
<keyword evidence="4" id="KW-1185">Reference proteome</keyword>
<proteinExistence type="predicted"/>
<feature type="transmembrane region" description="Helical" evidence="1">
    <location>
        <begin position="133"/>
        <end position="156"/>
    </location>
</feature>
<sequence length="195" mass="22174">MFKRRKKRAVVARVREAFWPSLGWARWVEYFRHRLGRMPGTPYAIACGFAFGAAISFTPFMGFHILFAGLMAYFARGSVLASAIGTVVGNPWTFPFIWLGIFKLGNLILGVSAEDLQTHRLSFGYLLDHPWEVFLPMAVGGVTVFAPVWAAFFFPLRRAIAGYQHRRFLRRQSKTMERARRAVEVAAGRTRGGRR</sequence>
<feature type="transmembrane region" description="Helical" evidence="1">
    <location>
        <begin position="40"/>
        <end position="57"/>
    </location>
</feature>
<dbReference type="PANTHER" id="PTHR40547">
    <property type="entry name" value="SLL0298 PROTEIN"/>
    <property type="match status" value="1"/>
</dbReference>
<feature type="transmembrane region" description="Helical" evidence="1">
    <location>
        <begin position="96"/>
        <end position="113"/>
    </location>
</feature>